<name>A0ABW2Q984_9MICO</name>
<evidence type="ECO:0000313" key="3">
    <source>
        <dbReference type="Proteomes" id="UP001596455"/>
    </source>
</evidence>
<comment type="caution">
    <text evidence="2">The sequence shown here is derived from an EMBL/GenBank/DDBJ whole genome shotgun (WGS) entry which is preliminary data.</text>
</comment>
<proteinExistence type="predicted"/>
<dbReference type="SUPFAM" id="SSF160904">
    <property type="entry name" value="Jann2411-like"/>
    <property type="match status" value="1"/>
</dbReference>
<dbReference type="InterPro" id="IPR023286">
    <property type="entry name" value="ABATE_dom_sf"/>
</dbReference>
<dbReference type="EMBL" id="JBHTCQ010000001">
    <property type="protein sequence ID" value="MFC7405222.1"/>
    <property type="molecule type" value="Genomic_DNA"/>
</dbReference>
<dbReference type="Proteomes" id="UP001596455">
    <property type="component" value="Unassembled WGS sequence"/>
</dbReference>
<gene>
    <name evidence="2" type="ORF">ACFQQL_08895</name>
</gene>
<dbReference type="InterPro" id="IPR021005">
    <property type="entry name" value="Znf_CGNR"/>
</dbReference>
<dbReference type="RefSeq" id="WP_382393356.1">
    <property type="nucleotide sequence ID" value="NZ_JBHTCQ010000001.1"/>
</dbReference>
<dbReference type="Pfam" id="PF11706">
    <property type="entry name" value="zf-CGNR"/>
    <property type="match status" value="1"/>
</dbReference>
<dbReference type="Gene3D" id="1.10.3300.10">
    <property type="entry name" value="Jann2411-like domain"/>
    <property type="match status" value="1"/>
</dbReference>
<dbReference type="PANTHER" id="PTHR35525:SF3">
    <property type="entry name" value="BLL6575 PROTEIN"/>
    <property type="match status" value="1"/>
</dbReference>
<protein>
    <submittedName>
        <fullName evidence="2">CGNR zinc finger domain-containing protein</fullName>
    </submittedName>
</protein>
<keyword evidence="3" id="KW-1185">Reference proteome</keyword>
<feature type="domain" description="Zinc finger CGNR" evidence="1">
    <location>
        <begin position="128"/>
        <end position="169"/>
    </location>
</feature>
<sequence>MRHPLPDLPASLVTDLVNEWGTVPARVSSRPWTGFPEPTAPWRRALEAAWPDAAPGDAEIARASDAVHPVFAAGVEERRNLLNGLVERVDLQPLLLPSARGWSTGRRTEMLVGAMVATLVRAVDAGHRLGVCAAADCADVYLDGSPAQNRRFCSVRCQGRERVRAHRAHRADRRRG</sequence>
<dbReference type="InterPro" id="IPR010852">
    <property type="entry name" value="ABATE"/>
</dbReference>
<organism evidence="2 3">
    <name type="scientific">Georgenia alba</name>
    <dbReference type="NCBI Taxonomy" id="2233858"/>
    <lineage>
        <taxon>Bacteria</taxon>
        <taxon>Bacillati</taxon>
        <taxon>Actinomycetota</taxon>
        <taxon>Actinomycetes</taxon>
        <taxon>Micrococcales</taxon>
        <taxon>Bogoriellaceae</taxon>
        <taxon>Georgenia</taxon>
    </lineage>
</organism>
<dbReference type="PANTHER" id="PTHR35525">
    <property type="entry name" value="BLL6575 PROTEIN"/>
    <property type="match status" value="1"/>
</dbReference>
<evidence type="ECO:0000313" key="2">
    <source>
        <dbReference type="EMBL" id="MFC7405222.1"/>
    </source>
</evidence>
<accession>A0ABW2Q984</accession>
<evidence type="ECO:0000259" key="1">
    <source>
        <dbReference type="Pfam" id="PF11706"/>
    </source>
</evidence>
<reference evidence="3" key="1">
    <citation type="journal article" date="2019" name="Int. J. Syst. Evol. Microbiol.">
        <title>The Global Catalogue of Microorganisms (GCM) 10K type strain sequencing project: providing services to taxonomists for standard genome sequencing and annotation.</title>
        <authorList>
            <consortium name="The Broad Institute Genomics Platform"/>
            <consortium name="The Broad Institute Genome Sequencing Center for Infectious Disease"/>
            <person name="Wu L."/>
            <person name="Ma J."/>
        </authorList>
    </citation>
    <scope>NUCLEOTIDE SEQUENCE [LARGE SCALE GENOMIC DNA]</scope>
    <source>
        <strain evidence="3">JCM 1490</strain>
    </source>
</reference>